<accession>A0A8J2ZMV4</accession>
<protein>
    <submittedName>
        <fullName evidence="2">Uncharacterized protein</fullName>
    </submittedName>
</protein>
<reference evidence="2" key="1">
    <citation type="journal article" date="2014" name="Int. J. Syst. Evol. Microbiol.">
        <title>Complete genome sequence of Corynebacterium casei LMG S-19264T (=DSM 44701T), isolated from a smear-ripened cheese.</title>
        <authorList>
            <consortium name="US DOE Joint Genome Institute (JGI-PGF)"/>
            <person name="Walter F."/>
            <person name="Albersmeier A."/>
            <person name="Kalinowski J."/>
            <person name="Ruckert C."/>
        </authorList>
    </citation>
    <scope>NUCLEOTIDE SEQUENCE</scope>
    <source>
        <strain evidence="2">CGMCC 1.15762</strain>
    </source>
</reference>
<proteinExistence type="predicted"/>
<sequence>MSPGGRSEHNYRTGTLDHPHADQRNHGLHSRQFRRIDQDHRHQSWRTLWIDPGFETPSDLFTLTITDDDPTFVGDTGSDEIGDGSTQTGRAHNSGNSSIGSGRIPIEDKVSITDAEGNLFDLCTVEIGGNLPSVLAVPKLVPGVTCEVISSTKIDGIKAPACSIFTAPTFDPGLGHTNRGGADDIHGSAATDTPIRGCAVNFLW</sequence>
<comment type="caution">
    <text evidence="2">The sequence shown here is derived from an EMBL/GenBank/DDBJ whole genome shotgun (WGS) entry which is preliminary data.</text>
</comment>
<name>A0A8J2ZMV4_9RHOB</name>
<keyword evidence="3" id="KW-1185">Reference proteome</keyword>
<dbReference type="RefSeq" id="WP_188791512.1">
    <property type="nucleotide sequence ID" value="NZ_BMJV01000007.1"/>
</dbReference>
<feature type="region of interest" description="Disordered" evidence="1">
    <location>
        <begin position="1"/>
        <end position="27"/>
    </location>
</feature>
<evidence type="ECO:0000313" key="3">
    <source>
        <dbReference type="Proteomes" id="UP000617145"/>
    </source>
</evidence>
<dbReference type="AlphaFoldDB" id="A0A8J2ZMV4"/>
<gene>
    <name evidence="2" type="ORF">GCM10011415_34340</name>
</gene>
<evidence type="ECO:0000313" key="2">
    <source>
        <dbReference type="EMBL" id="GGG81853.1"/>
    </source>
</evidence>
<organism evidence="2 3">
    <name type="scientific">Salipiger pallidus</name>
    <dbReference type="NCBI Taxonomy" id="1775170"/>
    <lineage>
        <taxon>Bacteria</taxon>
        <taxon>Pseudomonadati</taxon>
        <taxon>Pseudomonadota</taxon>
        <taxon>Alphaproteobacteria</taxon>
        <taxon>Rhodobacterales</taxon>
        <taxon>Roseobacteraceae</taxon>
        <taxon>Salipiger</taxon>
    </lineage>
</organism>
<reference evidence="2" key="2">
    <citation type="submission" date="2020-09" db="EMBL/GenBank/DDBJ databases">
        <authorList>
            <person name="Sun Q."/>
            <person name="Zhou Y."/>
        </authorList>
    </citation>
    <scope>NUCLEOTIDE SEQUENCE</scope>
    <source>
        <strain evidence="2">CGMCC 1.15762</strain>
    </source>
</reference>
<dbReference type="Proteomes" id="UP000617145">
    <property type="component" value="Unassembled WGS sequence"/>
</dbReference>
<feature type="compositionally biased region" description="Low complexity" evidence="1">
    <location>
        <begin position="93"/>
        <end position="102"/>
    </location>
</feature>
<feature type="compositionally biased region" description="Basic and acidic residues" evidence="1">
    <location>
        <begin position="1"/>
        <end position="25"/>
    </location>
</feature>
<dbReference type="EMBL" id="BMJV01000007">
    <property type="protein sequence ID" value="GGG81853.1"/>
    <property type="molecule type" value="Genomic_DNA"/>
</dbReference>
<feature type="region of interest" description="Disordered" evidence="1">
    <location>
        <begin position="81"/>
        <end position="102"/>
    </location>
</feature>
<evidence type="ECO:0000256" key="1">
    <source>
        <dbReference type="SAM" id="MobiDB-lite"/>
    </source>
</evidence>